<accession>A0A8X8H3B2</accession>
<gene>
    <name evidence="5" type="ORF">GEU84_014160</name>
</gene>
<keyword evidence="6" id="KW-1185">Reference proteome</keyword>
<dbReference type="RefSeq" id="WP_152827201.1">
    <property type="nucleotide sequence ID" value="NZ_WHUT02000008.1"/>
</dbReference>
<evidence type="ECO:0000256" key="3">
    <source>
        <dbReference type="ARBA" id="ARBA00023163"/>
    </source>
</evidence>
<evidence type="ECO:0000259" key="4">
    <source>
        <dbReference type="PROSITE" id="PS50932"/>
    </source>
</evidence>
<dbReference type="SMART" id="SM00354">
    <property type="entry name" value="HTH_LACI"/>
    <property type="match status" value="1"/>
</dbReference>
<dbReference type="Gene3D" id="3.40.50.2300">
    <property type="match status" value="2"/>
</dbReference>
<organism evidence="5 6">
    <name type="scientific">Fertoeibacter niger</name>
    <dbReference type="NCBI Taxonomy" id="2656921"/>
    <lineage>
        <taxon>Bacteria</taxon>
        <taxon>Pseudomonadati</taxon>
        <taxon>Pseudomonadota</taxon>
        <taxon>Alphaproteobacteria</taxon>
        <taxon>Rhodobacterales</taxon>
        <taxon>Paracoccaceae</taxon>
        <taxon>Fertoeibacter</taxon>
    </lineage>
</organism>
<dbReference type="PROSITE" id="PS50932">
    <property type="entry name" value="HTH_LACI_2"/>
    <property type="match status" value="1"/>
</dbReference>
<dbReference type="PANTHER" id="PTHR30146:SF155">
    <property type="entry name" value="ALANINE RACEMASE"/>
    <property type="match status" value="1"/>
</dbReference>
<feature type="domain" description="HTH lacI-type" evidence="4">
    <location>
        <begin position="2"/>
        <end position="56"/>
    </location>
</feature>
<evidence type="ECO:0000313" key="6">
    <source>
        <dbReference type="Proteomes" id="UP000484076"/>
    </source>
</evidence>
<name>A0A8X8H3B2_9RHOB</name>
<evidence type="ECO:0000256" key="1">
    <source>
        <dbReference type="ARBA" id="ARBA00023015"/>
    </source>
</evidence>
<dbReference type="InterPro" id="IPR010982">
    <property type="entry name" value="Lambda_DNA-bd_dom_sf"/>
</dbReference>
<dbReference type="Proteomes" id="UP000484076">
    <property type="component" value="Unassembled WGS sequence"/>
</dbReference>
<dbReference type="InterPro" id="IPR028082">
    <property type="entry name" value="Peripla_BP_I"/>
</dbReference>
<reference evidence="5" key="1">
    <citation type="submission" date="2020-05" db="EMBL/GenBank/DDBJ databases">
        <title>Fertoebacter nigrum gen. nov., sp. nov., a new member of the family Rhodobacteraceae.</title>
        <authorList>
            <person name="Szuroczki S."/>
            <person name="Abbaszade G."/>
            <person name="Buni D."/>
            <person name="Schumann P."/>
            <person name="Toth E."/>
        </authorList>
    </citation>
    <scope>NUCLEOTIDE SEQUENCE</scope>
    <source>
        <strain evidence="5">RG-N-1a</strain>
    </source>
</reference>
<dbReference type="SUPFAM" id="SSF47413">
    <property type="entry name" value="lambda repressor-like DNA-binding domains"/>
    <property type="match status" value="1"/>
</dbReference>
<sequence length="349" mass="37643">MATLKDIAALLDLSVTQVSRALNDHSDVNEATRQRVKKAAKSLHYQPNVSARKLVSGRSGMVGLVVPRSVQLDHDGLFLEVVSGLSSQFSGRGMQFVLHIAQDDEPVLSVYQRLIGSGALDGFVLTEPLDDDPRISFLAAQGVPFVVHGRTAQQVAYPYFDIDNHRLSQHSTDYLTARGHRRIALINGVAGRSYATARIAGYHAGLRAAGVQPDAGLLCQGRMDESLGLISTVRLFSGDGPFPTAMLCGNILIAKGVYRALEALGLSIPQDVSVIAHDDHLPNLRGSAFFPALTVTKSPIRDSWLPMADFLAGAIAGLPSDQLQRVADYEFIARNSVADAPARQCLPRR</sequence>
<dbReference type="InterPro" id="IPR001761">
    <property type="entry name" value="Peripla_BP/Lac1_sug-bd_dom"/>
</dbReference>
<keyword evidence="3" id="KW-0804">Transcription</keyword>
<keyword evidence="1" id="KW-0805">Transcription regulation</keyword>
<dbReference type="InterPro" id="IPR000843">
    <property type="entry name" value="HTH_LacI"/>
</dbReference>
<dbReference type="SUPFAM" id="SSF53822">
    <property type="entry name" value="Periplasmic binding protein-like I"/>
    <property type="match status" value="1"/>
</dbReference>
<evidence type="ECO:0000313" key="5">
    <source>
        <dbReference type="EMBL" id="NUB45539.1"/>
    </source>
</evidence>
<comment type="caution">
    <text evidence="5">The sequence shown here is derived from an EMBL/GenBank/DDBJ whole genome shotgun (WGS) entry which is preliminary data.</text>
</comment>
<dbReference type="PANTHER" id="PTHR30146">
    <property type="entry name" value="LACI-RELATED TRANSCRIPTIONAL REPRESSOR"/>
    <property type="match status" value="1"/>
</dbReference>
<dbReference type="Pfam" id="PF00356">
    <property type="entry name" value="LacI"/>
    <property type="match status" value="1"/>
</dbReference>
<dbReference type="EMBL" id="WHUT02000008">
    <property type="protein sequence ID" value="NUB45539.1"/>
    <property type="molecule type" value="Genomic_DNA"/>
</dbReference>
<dbReference type="CDD" id="cd20010">
    <property type="entry name" value="PBP1_AglR-like"/>
    <property type="match status" value="1"/>
</dbReference>
<proteinExistence type="predicted"/>
<dbReference type="AlphaFoldDB" id="A0A8X8H3B2"/>
<dbReference type="Gene3D" id="1.10.260.40">
    <property type="entry name" value="lambda repressor-like DNA-binding domains"/>
    <property type="match status" value="1"/>
</dbReference>
<dbReference type="Pfam" id="PF00532">
    <property type="entry name" value="Peripla_BP_1"/>
    <property type="match status" value="1"/>
</dbReference>
<dbReference type="CDD" id="cd01392">
    <property type="entry name" value="HTH_LacI"/>
    <property type="match status" value="1"/>
</dbReference>
<keyword evidence="2" id="KW-0238">DNA-binding</keyword>
<dbReference type="GO" id="GO:0003700">
    <property type="term" value="F:DNA-binding transcription factor activity"/>
    <property type="evidence" value="ECO:0007669"/>
    <property type="project" value="TreeGrafter"/>
</dbReference>
<dbReference type="GO" id="GO:0000976">
    <property type="term" value="F:transcription cis-regulatory region binding"/>
    <property type="evidence" value="ECO:0007669"/>
    <property type="project" value="TreeGrafter"/>
</dbReference>
<evidence type="ECO:0000256" key="2">
    <source>
        <dbReference type="ARBA" id="ARBA00023125"/>
    </source>
</evidence>
<protein>
    <submittedName>
        <fullName evidence="5">Substrate-binding domain-containing protein</fullName>
    </submittedName>
</protein>